<dbReference type="EMBL" id="CM023487">
    <property type="protein sequence ID" value="KAH6926578.1"/>
    <property type="molecule type" value="Genomic_DNA"/>
</dbReference>
<sequence>MQPKKQPTDYWRRLASRNVFDIGESDKDDIPQGEIPREHGDMPSSSKGKDGDDWSQLKEIRVEENVPKNFHMERRVYMPPSDTDFTGHNECPLDTDETCTLYTYYSSRLLRELFLQRLLVNVRMVLASAADKRLSQLTELADSVLAVAPPSVVALQPDIAGRAPTTALHDIREQISRLAYTVAAMQARSTPEERQRPAAQQRTCWYHRKHGNATRKCILTAPLEVCVDSVASALTAAESGATRLELCSGLAVGGLTPSFGLFQTIRQRVPVPIMVLVRPRAGDFCYTTEEVEAMVTDITLFRQNGAHGFVIGALTREGDVDMHTCQRLLAAAGPQADTTFHRAFDVARNPQTALEQVIELGFRRLLTSGQAASVEHGLDLLARLANQAKGRIQLMPGGGVNESNLAHILHATGARSVHASASEPVPSATPSAVSFGDQRLCSAARVRSLLAIVYAQGHL</sequence>
<comment type="caution">
    <text evidence="1">The sequence shown here is derived from an EMBL/GenBank/DDBJ whole genome shotgun (WGS) entry which is preliminary data.</text>
</comment>
<organism evidence="1 2">
    <name type="scientific">Hyalomma asiaticum</name>
    <name type="common">Tick</name>
    <dbReference type="NCBI Taxonomy" id="266040"/>
    <lineage>
        <taxon>Eukaryota</taxon>
        <taxon>Metazoa</taxon>
        <taxon>Ecdysozoa</taxon>
        <taxon>Arthropoda</taxon>
        <taxon>Chelicerata</taxon>
        <taxon>Arachnida</taxon>
        <taxon>Acari</taxon>
        <taxon>Parasitiformes</taxon>
        <taxon>Ixodida</taxon>
        <taxon>Ixodoidea</taxon>
        <taxon>Ixodidae</taxon>
        <taxon>Hyalomminae</taxon>
        <taxon>Hyalomma</taxon>
    </lineage>
</organism>
<dbReference type="Proteomes" id="UP000821845">
    <property type="component" value="Chromosome 7"/>
</dbReference>
<name>A0ACB7RVB9_HYAAI</name>
<keyword evidence="2" id="KW-1185">Reference proteome</keyword>
<proteinExistence type="predicted"/>
<gene>
    <name evidence="1" type="ORF">HPB50_019819</name>
</gene>
<accession>A0ACB7RVB9</accession>
<protein>
    <submittedName>
        <fullName evidence="1">Uncharacterized protein</fullName>
    </submittedName>
</protein>
<reference evidence="1" key="1">
    <citation type="submission" date="2020-05" db="EMBL/GenBank/DDBJ databases">
        <title>Large-scale comparative analyses of tick genomes elucidate their genetic diversity and vector capacities.</title>
        <authorList>
            <person name="Jia N."/>
            <person name="Wang J."/>
            <person name="Shi W."/>
            <person name="Du L."/>
            <person name="Sun Y."/>
            <person name="Zhan W."/>
            <person name="Jiang J."/>
            <person name="Wang Q."/>
            <person name="Zhang B."/>
            <person name="Ji P."/>
            <person name="Sakyi L.B."/>
            <person name="Cui X."/>
            <person name="Yuan T."/>
            <person name="Jiang B."/>
            <person name="Yang W."/>
            <person name="Lam T.T.-Y."/>
            <person name="Chang Q."/>
            <person name="Ding S."/>
            <person name="Wang X."/>
            <person name="Zhu J."/>
            <person name="Ruan X."/>
            <person name="Zhao L."/>
            <person name="Wei J."/>
            <person name="Que T."/>
            <person name="Du C."/>
            <person name="Cheng J."/>
            <person name="Dai P."/>
            <person name="Han X."/>
            <person name="Huang E."/>
            <person name="Gao Y."/>
            <person name="Liu J."/>
            <person name="Shao H."/>
            <person name="Ye R."/>
            <person name="Li L."/>
            <person name="Wei W."/>
            <person name="Wang X."/>
            <person name="Wang C."/>
            <person name="Yang T."/>
            <person name="Huo Q."/>
            <person name="Li W."/>
            <person name="Guo W."/>
            <person name="Chen H."/>
            <person name="Zhou L."/>
            <person name="Ni X."/>
            <person name="Tian J."/>
            <person name="Zhou Y."/>
            <person name="Sheng Y."/>
            <person name="Liu T."/>
            <person name="Pan Y."/>
            <person name="Xia L."/>
            <person name="Li J."/>
            <person name="Zhao F."/>
            <person name="Cao W."/>
        </authorList>
    </citation>
    <scope>NUCLEOTIDE SEQUENCE</scope>
    <source>
        <strain evidence="1">Hyas-2018</strain>
    </source>
</reference>
<evidence type="ECO:0000313" key="1">
    <source>
        <dbReference type="EMBL" id="KAH6926578.1"/>
    </source>
</evidence>
<evidence type="ECO:0000313" key="2">
    <source>
        <dbReference type="Proteomes" id="UP000821845"/>
    </source>
</evidence>